<gene>
    <name evidence="3" type="ORF">BK816_00230</name>
</gene>
<dbReference type="InterPro" id="IPR013321">
    <property type="entry name" value="Arc_rbn_hlx_hlx"/>
</dbReference>
<evidence type="ECO:0000259" key="2">
    <source>
        <dbReference type="Pfam" id="PF03869"/>
    </source>
</evidence>
<protein>
    <recommendedName>
        <fullName evidence="2">Arc-like DNA binding domain-containing protein</fullName>
    </recommendedName>
</protein>
<sequence>MAIDPVTQKITLAFEHATALADEETKQVAEKLIQAITPALHLTYLETLTELIGQINQQLPYETQVQLTSHGPKITTQAPSPLETDDTTDDTTDLEDGQQGTTRLTLRLPENLKNQLETQANSNHNSLNTEIVNAIRKHVAKPAQQSRSHFNGWLH</sequence>
<feature type="region of interest" description="Disordered" evidence="1">
    <location>
        <begin position="72"/>
        <end position="102"/>
    </location>
</feature>
<dbReference type="InterPro" id="IPR010985">
    <property type="entry name" value="Ribbon_hlx_hlx"/>
</dbReference>
<dbReference type="Pfam" id="PF03869">
    <property type="entry name" value="Arc"/>
    <property type="match status" value="1"/>
</dbReference>
<keyword evidence="4" id="KW-1185">Reference proteome</keyword>
<dbReference type="InterPro" id="IPR005569">
    <property type="entry name" value="Arc_DNA-bd_dom"/>
</dbReference>
<evidence type="ECO:0000313" key="4">
    <source>
        <dbReference type="Proteomes" id="UP000176288"/>
    </source>
</evidence>
<dbReference type="AlphaFoldDB" id="A0A1D9MI93"/>
<dbReference type="Proteomes" id="UP000176288">
    <property type="component" value="Chromosome"/>
</dbReference>
<reference evidence="3 4" key="1">
    <citation type="submission" date="2016-10" db="EMBL/GenBank/DDBJ databases">
        <title>Actinomyces aegypiusis sp. nov., isolated from the Aegypius monachus in Qinghai Tibet Plateau China.</title>
        <authorList>
            <person name="Wang Y."/>
        </authorList>
    </citation>
    <scope>NUCLEOTIDE SEQUENCE [LARGE SCALE GENOMIC DNA]</scope>
    <source>
        <strain evidence="3 4">VUL4_3</strain>
    </source>
</reference>
<dbReference type="RefSeq" id="WP_071163375.1">
    <property type="nucleotide sequence ID" value="NZ_CP017812.1"/>
</dbReference>
<proteinExistence type="predicted"/>
<feature type="compositionally biased region" description="Acidic residues" evidence="1">
    <location>
        <begin position="83"/>
        <end position="96"/>
    </location>
</feature>
<dbReference type="GO" id="GO:0003677">
    <property type="term" value="F:DNA binding"/>
    <property type="evidence" value="ECO:0007669"/>
    <property type="project" value="InterPro"/>
</dbReference>
<feature type="domain" description="Arc-like DNA binding" evidence="2">
    <location>
        <begin position="105"/>
        <end position="142"/>
    </location>
</feature>
<organism evidence="3 4">
    <name type="scientific">Boudabousia tangfeifanii</name>
    <dbReference type="NCBI Taxonomy" id="1912795"/>
    <lineage>
        <taxon>Bacteria</taxon>
        <taxon>Bacillati</taxon>
        <taxon>Actinomycetota</taxon>
        <taxon>Actinomycetes</taxon>
        <taxon>Actinomycetales</taxon>
        <taxon>Actinomycetaceae</taxon>
        <taxon>Boudabousia</taxon>
    </lineage>
</organism>
<dbReference type="OrthoDB" id="5193907at2"/>
<evidence type="ECO:0000256" key="1">
    <source>
        <dbReference type="SAM" id="MobiDB-lite"/>
    </source>
</evidence>
<dbReference type="GO" id="GO:0006355">
    <property type="term" value="P:regulation of DNA-templated transcription"/>
    <property type="evidence" value="ECO:0007669"/>
    <property type="project" value="InterPro"/>
</dbReference>
<dbReference type="SUPFAM" id="SSF47598">
    <property type="entry name" value="Ribbon-helix-helix"/>
    <property type="match status" value="1"/>
</dbReference>
<accession>A0A1D9MI93</accession>
<dbReference type="STRING" id="1912795.BK816_00230"/>
<dbReference type="KEGG" id="avu:BK816_00230"/>
<dbReference type="EMBL" id="CP017812">
    <property type="protein sequence ID" value="AOZ71909.1"/>
    <property type="molecule type" value="Genomic_DNA"/>
</dbReference>
<evidence type="ECO:0000313" key="3">
    <source>
        <dbReference type="EMBL" id="AOZ71909.1"/>
    </source>
</evidence>
<dbReference type="Gene3D" id="1.10.1220.10">
    <property type="entry name" value="Met repressor-like"/>
    <property type="match status" value="1"/>
</dbReference>
<name>A0A1D9MI93_9ACTO</name>